<feature type="region of interest" description="Disordered" evidence="3">
    <location>
        <begin position="620"/>
        <end position="640"/>
    </location>
</feature>
<evidence type="ECO:0000256" key="1">
    <source>
        <dbReference type="ARBA" id="ARBA00022741"/>
    </source>
</evidence>
<evidence type="ECO:0000313" key="5">
    <source>
        <dbReference type="EMBL" id="OEH78994.1"/>
    </source>
</evidence>
<keyword evidence="5" id="KW-0251">Elongation factor</keyword>
<evidence type="ECO:0000313" key="6">
    <source>
        <dbReference type="Proteomes" id="UP000095192"/>
    </source>
</evidence>
<reference evidence="5 6" key="1">
    <citation type="journal article" date="2016" name="BMC Genomics">
        <title>Comparative genomics reveals Cyclospora cayetanensis possesses coccidia-like metabolism and invasion components but unique surface antigens.</title>
        <authorList>
            <person name="Liu S."/>
            <person name="Wang L."/>
            <person name="Zheng H."/>
            <person name="Xu Z."/>
            <person name="Roellig D.M."/>
            <person name="Li N."/>
            <person name="Frace M.A."/>
            <person name="Tang K."/>
            <person name="Arrowood M.J."/>
            <person name="Moss D.M."/>
            <person name="Zhang L."/>
            <person name="Feng Y."/>
            <person name="Xiao L."/>
        </authorList>
    </citation>
    <scope>NUCLEOTIDE SEQUENCE [LARGE SCALE GENOMIC DNA]</scope>
    <source>
        <strain evidence="5 6">CHN_HEN01</strain>
    </source>
</reference>
<dbReference type="InterPro" id="IPR027417">
    <property type="entry name" value="P-loop_NTPase"/>
</dbReference>
<evidence type="ECO:0000259" key="4">
    <source>
        <dbReference type="Pfam" id="PF00009"/>
    </source>
</evidence>
<keyword evidence="2" id="KW-0342">GTP-binding</keyword>
<dbReference type="GO" id="GO:0003924">
    <property type="term" value="F:GTPase activity"/>
    <property type="evidence" value="ECO:0007669"/>
    <property type="project" value="InterPro"/>
</dbReference>
<evidence type="ECO:0000256" key="3">
    <source>
        <dbReference type="SAM" id="MobiDB-lite"/>
    </source>
</evidence>
<protein>
    <submittedName>
        <fullName evidence="5">Elongation factor</fullName>
    </submittedName>
</protein>
<feature type="compositionally biased region" description="Basic and acidic residues" evidence="3">
    <location>
        <begin position="580"/>
        <end position="591"/>
    </location>
</feature>
<comment type="caution">
    <text evidence="5">The sequence shown here is derived from an EMBL/GenBank/DDBJ whole genome shotgun (WGS) entry which is preliminary data.</text>
</comment>
<accession>A0A1D3D6A5</accession>
<name>A0A1D3D6A5_9EIME</name>
<dbReference type="Gene3D" id="2.40.30.10">
    <property type="entry name" value="Translation factors"/>
    <property type="match status" value="2"/>
</dbReference>
<dbReference type="Pfam" id="PF00009">
    <property type="entry name" value="GTP_EFTU"/>
    <property type="match status" value="1"/>
</dbReference>
<evidence type="ECO:0000256" key="2">
    <source>
        <dbReference type="ARBA" id="ARBA00023134"/>
    </source>
</evidence>
<feature type="compositionally biased region" description="Polar residues" evidence="3">
    <location>
        <begin position="564"/>
        <end position="574"/>
    </location>
</feature>
<dbReference type="VEuPathDB" id="ToxoDB:cyc_05402"/>
<organism evidence="5 6">
    <name type="scientific">Cyclospora cayetanensis</name>
    <dbReference type="NCBI Taxonomy" id="88456"/>
    <lineage>
        <taxon>Eukaryota</taxon>
        <taxon>Sar</taxon>
        <taxon>Alveolata</taxon>
        <taxon>Apicomplexa</taxon>
        <taxon>Conoidasida</taxon>
        <taxon>Coccidia</taxon>
        <taxon>Eucoccidiorida</taxon>
        <taxon>Eimeriorina</taxon>
        <taxon>Eimeriidae</taxon>
        <taxon>Cyclospora</taxon>
    </lineage>
</organism>
<dbReference type="InterPro" id="IPR050100">
    <property type="entry name" value="TRAFAC_GTPase_members"/>
</dbReference>
<feature type="region of interest" description="Disordered" evidence="3">
    <location>
        <begin position="813"/>
        <end position="857"/>
    </location>
</feature>
<keyword evidence="6" id="KW-1185">Reference proteome</keyword>
<feature type="region of interest" description="Disordered" evidence="3">
    <location>
        <begin position="1"/>
        <end position="21"/>
    </location>
</feature>
<feature type="region of interest" description="Disordered" evidence="3">
    <location>
        <begin position="564"/>
        <end position="592"/>
    </location>
</feature>
<sequence>MPCAKQAESSQPGAHDDIARKQQSSSVIMKLACPGQYLMDIRSNFLRKILKMAHDWDAASEDWTGASRDAVEEERLQDALVTLSEAPRPEHAALWLGGGLKRAAAASLAEEASENSVVSELLERELEGDSSLPVPLQRRGLKATPLAAYRAPEGLFQKQQRHASLLQRLALAEKIAAEAPRSGYGRGEALLPRDKRLQLVAREAGRQQRGRRPLTAAERDADVYLDETAVACAALSDARAMGAALLACSLFVPSQRRGPLHGMAVTKICDIDSLRAADLNRGFMLLLVQQLPAEVVLQLLTRIGLYRDRPCQKAYEALSRDFSQVTLPLPWAVDYVRRFGAFSKAFLARHIERVTNPRFFDFVRYQQHGGLRPLPAIVRHPYRLSSYVQLLGECSVKKYLYTHLKRHGVLPPQQLLQQQELHVKQLQQEPQLVLSPEPAESAGLLPSEFTAAEKMISQQRSSSGIIDDNNRTVQSARRGRRREEEVPRPPVYDLILAAEHMGVDYTELLEKGHSSGSTQQEQHEQQLLQDVQLEDAEGGEWGTEGIVETDPFAMQRVPVVAPRQQRTSLVTSDTAAAAKAESDDPPRERPWWRSPWGVRGGFFRYKGAAYAVSQEEGWKALPSGPEASRPWGPRRRHRPHAILRERRRRREAASLALREQLLGRSPTQQEEMQASAKHFNAPSKPPRSETLDFRLDTNQKHMLENEQASGGLADKYMQPEPRRQALTDYTLCPLYPAFINEAGSVDIRPHRLLCVCVWTRRRFAMARVPSKDAAALPLPPALGFVYRTRAMQGCSEAPSSYWLLLRLPRGRHLRNPNGKPSERLQGQQRLPSAKQQPAKGSSTQTSKPKALEAAAPLAMRKASATAGNTHLPEATAASPAAPCSVAFAWLLDEGEEERDRGVTVDVTVKCLRTKSADVVFFDAPGHGDFVPSLIGALPGVNLVPPLQQQQQQELLLKLATARCSKHTQDSVERLQQMGQQQREQQELLQQWWKGGSLIEVIERLPAEAFRSGCCAGNGFVGLISDAWRNGDSLVLSFRVVRGALKTGDSVVLLPHRQQLRCQQLRCQQLQCESGANNSSSDSGGSCCSGQFVSQALFSCGSTEEAAAVAAAGCVLCSSKELLPTTQLLRTSLLCLDTEVPLIPGRKVEVFVHTARSPGVLLRMLPPADATSINSSGSSKMPVPAGTTGAVGLSNAAAPRLIPRGSRGCVLIETAQSLTALPVAAQGQRGNGMGSEAPPSILSRIILRDGTRIVAAGLIVGVDDAPR</sequence>
<dbReference type="SUPFAM" id="SSF52540">
    <property type="entry name" value="P-loop containing nucleoside triphosphate hydrolases"/>
    <property type="match status" value="1"/>
</dbReference>
<feature type="region of interest" description="Disordered" evidence="3">
    <location>
        <begin position="659"/>
        <end position="688"/>
    </location>
</feature>
<dbReference type="VEuPathDB" id="ToxoDB:LOC34621760"/>
<dbReference type="GO" id="GO:0005525">
    <property type="term" value="F:GTP binding"/>
    <property type="evidence" value="ECO:0007669"/>
    <property type="project" value="UniProtKB-KW"/>
</dbReference>
<feature type="domain" description="Tr-type G" evidence="4">
    <location>
        <begin position="891"/>
        <end position="937"/>
    </location>
</feature>
<dbReference type="Proteomes" id="UP000095192">
    <property type="component" value="Unassembled WGS sequence"/>
</dbReference>
<gene>
    <name evidence="5" type="ORF">cyc_05402</name>
</gene>
<dbReference type="InParanoid" id="A0A1D3D6A5"/>
<dbReference type="GO" id="GO:0003746">
    <property type="term" value="F:translation elongation factor activity"/>
    <property type="evidence" value="ECO:0007669"/>
    <property type="project" value="UniProtKB-KW"/>
</dbReference>
<keyword evidence="1" id="KW-0547">Nucleotide-binding</keyword>
<dbReference type="InterPro" id="IPR000795">
    <property type="entry name" value="T_Tr_GTP-bd_dom"/>
</dbReference>
<dbReference type="Gene3D" id="3.40.50.300">
    <property type="entry name" value="P-loop containing nucleotide triphosphate hydrolases"/>
    <property type="match status" value="1"/>
</dbReference>
<dbReference type="EMBL" id="JROU02000553">
    <property type="protein sequence ID" value="OEH78994.1"/>
    <property type="molecule type" value="Genomic_DNA"/>
</dbReference>
<dbReference type="PANTHER" id="PTHR23115">
    <property type="entry name" value="TRANSLATION FACTOR"/>
    <property type="match status" value="1"/>
</dbReference>
<feature type="compositionally biased region" description="Polar residues" evidence="3">
    <location>
        <begin position="824"/>
        <end position="846"/>
    </location>
</feature>
<keyword evidence="5" id="KW-0648">Protein biosynthesis</keyword>
<proteinExistence type="predicted"/>
<feature type="compositionally biased region" description="Low complexity" evidence="3">
    <location>
        <begin position="847"/>
        <end position="857"/>
    </location>
</feature>
<dbReference type="AlphaFoldDB" id="A0A1D3D6A5"/>